<proteinExistence type="predicted"/>
<accession>A0AAV5NWR6</accession>
<dbReference type="Proteomes" id="UP001156690">
    <property type="component" value="Unassembled WGS sequence"/>
</dbReference>
<organism evidence="1 2">
    <name type="scientific">Vibrio penaeicida</name>
    <dbReference type="NCBI Taxonomy" id="104609"/>
    <lineage>
        <taxon>Bacteria</taxon>
        <taxon>Pseudomonadati</taxon>
        <taxon>Pseudomonadota</taxon>
        <taxon>Gammaproteobacteria</taxon>
        <taxon>Vibrionales</taxon>
        <taxon>Vibrionaceae</taxon>
        <taxon>Vibrio</taxon>
    </lineage>
</organism>
<keyword evidence="2" id="KW-1185">Reference proteome</keyword>
<protein>
    <recommendedName>
        <fullName evidence="3">DUF2491 family protein</fullName>
    </recommendedName>
</protein>
<dbReference type="InterPro" id="IPR019621">
    <property type="entry name" value="DUF2491"/>
</dbReference>
<sequence>MFDWFKKKTEKTEEKPNAPEVLGLRLGGAFELDDLKFRMLEPELTIDGASRTQLIQAVGEVKLDSQTTLLRYYTDDDGYIQVLLNGEGDIGVLEVKLFYFYETKSIDLETTWNRWIETDLVQPSQQLDDHEFTKVWDNDRPVAMTEKTYHSNGKISETDQFIMLYERDATPDLAESLVISCEESFENGSAERCVTYITGVDLSPTDFTVIG</sequence>
<comment type="caution">
    <text evidence="1">The sequence shown here is derived from an EMBL/GenBank/DDBJ whole genome shotgun (WGS) entry which is preliminary data.</text>
</comment>
<reference evidence="2" key="1">
    <citation type="journal article" date="2019" name="Int. J. Syst. Evol. Microbiol.">
        <title>The Global Catalogue of Microorganisms (GCM) 10K type strain sequencing project: providing services to taxonomists for standard genome sequencing and annotation.</title>
        <authorList>
            <consortium name="The Broad Institute Genomics Platform"/>
            <consortium name="The Broad Institute Genome Sequencing Center for Infectious Disease"/>
            <person name="Wu L."/>
            <person name="Ma J."/>
        </authorList>
    </citation>
    <scope>NUCLEOTIDE SEQUENCE [LARGE SCALE GENOMIC DNA]</scope>
    <source>
        <strain evidence="2">NBRC 15640</strain>
    </source>
</reference>
<dbReference type="EMBL" id="BSNX01000067">
    <property type="protein sequence ID" value="GLQ75037.1"/>
    <property type="molecule type" value="Genomic_DNA"/>
</dbReference>
<evidence type="ECO:0000313" key="1">
    <source>
        <dbReference type="EMBL" id="GLQ75037.1"/>
    </source>
</evidence>
<evidence type="ECO:0000313" key="2">
    <source>
        <dbReference type="Proteomes" id="UP001156690"/>
    </source>
</evidence>
<dbReference type="AlphaFoldDB" id="A0AAV5NWR6"/>
<dbReference type="Pfam" id="PF10679">
    <property type="entry name" value="DUF2491"/>
    <property type="match status" value="1"/>
</dbReference>
<name>A0AAV5NWR6_9VIBR</name>
<dbReference type="RefSeq" id="WP_126606886.1">
    <property type="nucleotide sequence ID" value="NZ_AP025144.1"/>
</dbReference>
<evidence type="ECO:0008006" key="3">
    <source>
        <dbReference type="Google" id="ProtNLM"/>
    </source>
</evidence>
<gene>
    <name evidence="1" type="ORF">GCM10007932_43990</name>
</gene>